<protein>
    <submittedName>
        <fullName evidence="1">Uncharacterized protein</fullName>
    </submittedName>
</protein>
<evidence type="ECO:0000313" key="3">
    <source>
        <dbReference type="EMBL" id="GMN31191.1"/>
    </source>
</evidence>
<dbReference type="AlphaFoldDB" id="A0AA88CP73"/>
<evidence type="ECO:0000313" key="4">
    <source>
        <dbReference type="Proteomes" id="UP001187192"/>
    </source>
</evidence>
<dbReference type="EMBL" id="BTGU01005849">
    <property type="protein sequence ID" value="GMN31191.1"/>
    <property type="molecule type" value="Genomic_DNA"/>
</dbReference>
<dbReference type="EMBL" id="BTGU01005847">
    <property type="protein sequence ID" value="GMN31159.1"/>
    <property type="molecule type" value="Genomic_DNA"/>
</dbReference>
<dbReference type="Proteomes" id="UP001187192">
    <property type="component" value="Unassembled WGS sequence"/>
</dbReference>
<comment type="caution">
    <text evidence="1">The sequence shown here is derived from an EMBL/GenBank/DDBJ whole genome shotgun (WGS) entry which is preliminary data.</text>
</comment>
<proteinExistence type="predicted"/>
<keyword evidence="4" id="KW-1185">Reference proteome</keyword>
<name>A0AA88CP73_FICCA</name>
<gene>
    <name evidence="2" type="ORF">TIFTF001_048070</name>
    <name evidence="3" type="ORF">TIFTF001_048074</name>
    <name evidence="1" type="ORF">TIFTF001_051447</name>
</gene>
<dbReference type="EMBL" id="BTGU01009549">
    <property type="protein sequence ID" value="GMN25555.1"/>
    <property type="molecule type" value="Genomic_DNA"/>
</dbReference>
<organism evidence="1 4">
    <name type="scientific">Ficus carica</name>
    <name type="common">Common fig</name>
    <dbReference type="NCBI Taxonomy" id="3494"/>
    <lineage>
        <taxon>Eukaryota</taxon>
        <taxon>Viridiplantae</taxon>
        <taxon>Streptophyta</taxon>
        <taxon>Embryophyta</taxon>
        <taxon>Tracheophyta</taxon>
        <taxon>Spermatophyta</taxon>
        <taxon>Magnoliopsida</taxon>
        <taxon>eudicotyledons</taxon>
        <taxon>Gunneridae</taxon>
        <taxon>Pentapetalae</taxon>
        <taxon>rosids</taxon>
        <taxon>fabids</taxon>
        <taxon>Rosales</taxon>
        <taxon>Moraceae</taxon>
        <taxon>Ficeae</taxon>
        <taxon>Ficus</taxon>
    </lineage>
</organism>
<evidence type="ECO:0000313" key="1">
    <source>
        <dbReference type="EMBL" id="GMN25555.1"/>
    </source>
</evidence>
<accession>A0AA88CP73</accession>
<sequence length="68" mass="7322">MAGSLASLGEQVLPWPCDASMVRLAWVVGVAFGPPFDTSLSLASTHLFRSLVEQANFLAHSHLEWPAT</sequence>
<evidence type="ECO:0000313" key="2">
    <source>
        <dbReference type="EMBL" id="GMN31159.1"/>
    </source>
</evidence>
<reference evidence="1" key="1">
    <citation type="submission" date="2023-07" db="EMBL/GenBank/DDBJ databases">
        <title>draft genome sequence of fig (Ficus carica).</title>
        <authorList>
            <person name="Takahashi T."/>
            <person name="Nishimura K."/>
        </authorList>
    </citation>
    <scope>NUCLEOTIDE SEQUENCE</scope>
</reference>